<feature type="domain" description="NmrA-like" evidence="1">
    <location>
        <begin position="2"/>
        <end position="245"/>
    </location>
</feature>
<evidence type="ECO:0000259" key="1">
    <source>
        <dbReference type="Pfam" id="PF05368"/>
    </source>
</evidence>
<name>A0A173MHD1_9BACT</name>
<dbReference type="Proteomes" id="UP000186917">
    <property type="component" value="Unassembled WGS sequence"/>
</dbReference>
<dbReference type="RefSeq" id="WP_076378360.1">
    <property type="nucleotide sequence ID" value="NZ_AP017422.1"/>
</dbReference>
<evidence type="ECO:0000313" key="3">
    <source>
        <dbReference type="Proteomes" id="UP000186917"/>
    </source>
</evidence>
<sequence length="294" mass="31195">MKIIVTGSLGNISKPLASELIRQGHDVAIISSQAAKQQDIEALGAKAAIGSVEDAAFLTAAFAGADAVYAMTPPNYAASDLIGYYRHVALAYAKAAKAANVPHLVYLSSYGADLEKGSGIIGGSHQAEGILTALDNITITLLRPGYFYYNLYQFTGMIKAQDFMGSNYGGEDKLVMVSPLDIAAAAAEELTNATPQNKVRYIASDEKTCNEVARIIGEAIGKPDLTWLTFTDEQVKNNLLEHGMPPAAAGLLVELNAAIHSGLLASDYEKHPPALGKVKLQDFVKEFAAAYQQG</sequence>
<dbReference type="InterPro" id="IPR008030">
    <property type="entry name" value="NmrA-like"/>
</dbReference>
<keyword evidence="3" id="KW-1185">Reference proteome</keyword>
<dbReference type="InterPro" id="IPR036291">
    <property type="entry name" value="NAD(P)-bd_dom_sf"/>
</dbReference>
<dbReference type="PANTHER" id="PTHR43162">
    <property type="match status" value="1"/>
</dbReference>
<dbReference type="STRING" id="477680.SAMN05421788_102537"/>
<dbReference type="OrthoDB" id="2149806at2"/>
<accession>A0A173MHD1</accession>
<gene>
    <name evidence="2" type="ORF">SAMN05421788_102537</name>
</gene>
<dbReference type="InterPro" id="IPR051604">
    <property type="entry name" value="Ergot_Alk_Oxidoreductase"/>
</dbReference>
<dbReference type="KEGG" id="fln:FLA_2848"/>
<dbReference type="EMBL" id="FTOR01000002">
    <property type="protein sequence ID" value="SIS99172.1"/>
    <property type="molecule type" value="Genomic_DNA"/>
</dbReference>
<organism evidence="2 3">
    <name type="scientific">Filimonas lacunae</name>
    <dbReference type="NCBI Taxonomy" id="477680"/>
    <lineage>
        <taxon>Bacteria</taxon>
        <taxon>Pseudomonadati</taxon>
        <taxon>Bacteroidota</taxon>
        <taxon>Chitinophagia</taxon>
        <taxon>Chitinophagales</taxon>
        <taxon>Chitinophagaceae</taxon>
        <taxon>Filimonas</taxon>
    </lineage>
</organism>
<dbReference type="Gene3D" id="3.40.50.720">
    <property type="entry name" value="NAD(P)-binding Rossmann-like Domain"/>
    <property type="match status" value="1"/>
</dbReference>
<dbReference type="Gene3D" id="3.90.25.10">
    <property type="entry name" value="UDP-galactose 4-epimerase, domain 1"/>
    <property type="match status" value="1"/>
</dbReference>
<reference evidence="3" key="1">
    <citation type="submission" date="2017-01" db="EMBL/GenBank/DDBJ databases">
        <authorList>
            <person name="Varghese N."/>
            <person name="Submissions S."/>
        </authorList>
    </citation>
    <scope>NUCLEOTIDE SEQUENCE [LARGE SCALE GENOMIC DNA]</scope>
    <source>
        <strain evidence="3">DSM 21054</strain>
    </source>
</reference>
<dbReference type="Pfam" id="PF05368">
    <property type="entry name" value="NmrA"/>
    <property type="match status" value="1"/>
</dbReference>
<dbReference type="PANTHER" id="PTHR43162:SF1">
    <property type="entry name" value="PRESTALK A DIFFERENTIATION PROTEIN A"/>
    <property type="match status" value="1"/>
</dbReference>
<dbReference type="SUPFAM" id="SSF51735">
    <property type="entry name" value="NAD(P)-binding Rossmann-fold domains"/>
    <property type="match status" value="1"/>
</dbReference>
<proteinExistence type="predicted"/>
<evidence type="ECO:0000313" key="2">
    <source>
        <dbReference type="EMBL" id="SIS99172.1"/>
    </source>
</evidence>
<protein>
    <submittedName>
        <fullName evidence="2">Uncharacterized conserved protein YbjT, contains NAD(P)-binding and DUF2867 domains</fullName>
    </submittedName>
</protein>
<dbReference type="AlphaFoldDB" id="A0A173MHD1"/>